<comment type="caution">
    <text evidence="1">The sequence shown here is derived from an EMBL/GenBank/DDBJ whole genome shotgun (WGS) entry which is preliminary data.</text>
</comment>
<protein>
    <submittedName>
        <fullName evidence="1">Uncharacterized protein</fullName>
    </submittedName>
</protein>
<keyword evidence="2" id="KW-1185">Reference proteome</keyword>
<evidence type="ECO:0000313" key="1">
    <source>
        <dbReference type="EMBL" id="KAK6762508.1"/>
    </source>
</evidence>
<organism evidence="1 2">
    <name type="scientific">Necator americanus</name>
    <name type="common">Human hookworm</name>
    <dbReference type="NCBI Taxonomy" id="51031"/>
    <lineage>
        <taxon>Eukaryota</taxon>
        <taxon>Metazoa</taxon>
        <taxon>Ecdysozoa</taxon>
        <taxon>Nematoda</taxon>
        <taxon>Chromadorea</taxon>
        <taxon>Rhabditida</taxon>
        <taxon>Rhabditina</taxon>
        <taxon>Rhabditomorpha</taxon>
        <taxon>Strongyloidea</taxon>
        <taxon>Ancylostomatidae</taxon>
        <taxon>Bunostominae</taxon>
        <taxon>Necator</taxon>
    </lineage>
</organism>
<accession>A0ABR1EIT8</accession>
<name>A0ABR1EIT8_NECAM</name>
<gene>
    <name evidence="1" type="primary">Necator_chrX.g23448</name>
    <name evidence="1" type="ORF">RB195_023284</name>
</gene>
<evidence type="ECO:0000313" key="2">
    <source>
        <dbReference type="Proteomes" id="UP001303046"/>
    </source>
</evidence>
<reference evidence="1 2" key="1">
    <citation type="submission" date="2023-08" db="EMBL/GenBank/DDBJ databases">
        <title>A Necator americanus chromosomal reference genome.</title>
        <authorList>
            <person name="Ilik V."/>
            <person name="Petrzelkova K.J."/>
            <person name="Pardy F."/>
            <person name="Fuh T."/>
            <person name="Niatou-Singa F.S."/>
            <person name="Gouil Q."/>
            <person name="Baker L."/>
            <person name="Ritchie M.E."/>
            <person name="Jex A.R."/>
            <person name="Gazzola D."/>
            <person name="Li H."/>
            <person name="Toshio Fujiwara R."/>
            <person name="Zhan B."/>
            <person name="Aroian R.V."/>
            <person name="Pafco B."/>
            <person name="Schwarz E.M."/>
        </authorList>
    </citation>
    <scope>NUCLEOTIDE SEQUENCE [LARGE SCALE GENOMIC DNA]</scope>
    <source>
        <strain evidence="1 2">Aroian</strain>
        <tissue evidence="1">Whole animal</tissue>
    </source>
</reference>
<proteinExistence type="predicted"/>
<dbReference type="Proteomes" id="UP001303046">
    <property type="component" value="Unassembled WGS sequence"/>
</dbReference>
<dbReference type="EMBL" id="JAVFWL010000006">
    <property type="protein sequence ID" value="KAK6762508.1"/>
    <property type="molecule type" value="Genomic_DNA"/>
</dbReference>
<sequence length="79" mass="8666">MIRSTTKNFCRSEDGEKKLGISEKVEMASINASTNILERVHKCETFLLDLIVVLVGSGERTTVDADAEVVGWNGQEVPV</sequence>